<proteinExistence type="predicted"/>
<organism evidence="1 2">
    <name type="scientific">Luminiphilus syltensis NOR5-1B</name>
    <dbReference type="NCBI Taxonomy" id="565045"/>
    <lineage>
        <taxon>Bacteria</taxon>
        <taxon>Pseudomonadati</taxon>
        <taxon>Pseudomonadota</taxon>
        <taxon>Gammaproteobacteria</taxon>
        <taxon>Cellvibrionales</taxon>
        <taxon>Halieaceae</taxon>
        <taxon>Luminiphilus</taxon>
    </lineage>
</organism>
<evidence type="ECO:0000313" key="1">
    <source>
        <dbReference type="EMBL" id="EED34692.1"/>
    </source>
</evidence>
<keyword evidence="2" id="KW-1185">Reference proteome</keyword>
<reference evidence="2" key="1">
    <citation type="journal article" date="2013" name="BMC Microbiol.">
        <title>Taxonomy and evolution of bacteriochlorophyll a-containing members of the OM60/NOR5 clade of marine gammaproteobacteria: description of Luminiphilus syltensis gen. nov., sp. nov., reclassification of Haliea rubra as Pseudohaliea rubra gen. nov., comb. nov., and emendation of Chromatocurvus halotolerans.</title>
        <authorList>
            <person name="Spring S."/>
            <person name="Riedel T."/>
            <person name="Sproer C."/>
            <person name="Yan S."/>
            <person name="Harder J."/>
            <person name="Fuchs B.M."/>
        </authorList>
    </citation>
    <scope>NUCLEOTIDE SEQUENCE [LARGE SCALE GENOMIC DNA]</scope>
    <source>
        <strain evidence="2">NOR51-B</strain>
    </source>
</reference>
<sequence length="113" mass="12647">MNTLDTVNSAIEEHADTAVFGKVLEMAKTRLDGERLGVAVYEEDPDAPFDYYTVQFNKGRLELKARGKASPTVDWKVSQEYLSAISENPDAYIANPAKLDIDWLKARVGMDIH</sequence>
<name>B8KTW2_9GAMM</name>
<evidence type="ECO:0000313" key="2">
    <source>
        <dbReference type="Proteomes" id="UP000004699"/>
    </source>
</evidence>
<protein>
    <submittedName>
        <fullName evidence="1">Uncharacterized protein</fullName>
    </submittedName>
</protein>
<gene>
    <name evidence="1" type="ORF">NOR51B_630</name>
</gene>
<accession>B8KTW2</accession>
<dbReference type="EMBL" id="DS999411">
    <property type="protein sequence ID" value="EED34692.1"/>
    <property type="molecule type" value="Genomic_DNA"/>
</dbReference>
<dbReference type="eggNOG" id="ENOG5034844">
    <property type="taxonomic scope" value="Bacteria"/>
</dbReference>
<dbReference type="Proteomes" id="UP000004699">
    <property type="component" value="Unassembled WGS sequence"/>
</dbReference>
<dbReference type="HOGENOM" id="CLU_2130436_0_0_6"/>
<dbReference type="AlphaFoldDB" id="B8KTW2"/>